<dbReference type="Gene3D" id="3.40.50.150">
    <property type="entry name" value="Vaccinia Virus protein VP39"/>
    <property type="match status" value="1"/>
</dbReference>
<organism evidence="2 3">
    <name type="scientific">Streptomyces clavuligerus</name>
    <dbReference type="NCBI Taxonomy" id="1901"/>
    <lineage>
        <taxon>Bacteria</taxon>
        <taxon>Bacillati</taxon>
        <taxon>Actinomycetota</taxon>
        <taxon>Actinomycetes</taxon>
        <taxon>Kitasatosporales</taxon>
        <taxon>Streptomycetaceae</taxon>
        <taxon>Streptomyces</taxon>
    </lineage>
</organism>
<evidence type="ECO:0000256" key="1">
    <source>
        <dbReference type="SAM" id="MobiDB-lite"/>
    </source>
</evidence>
<sequence length="321" mass="33126">MIMPLPEEPSGVPAPVPDRLGAPGHRAMTVGARLGAFTALEAGPLSVAEPATTIGGAPAGARSPVHVPVAFGCLRRADDHDGVTTAATPGPVDGEPRRPKPLSEHGADAADTLRTGTPRRAFSTWPRERPATEARLRRMPAAADPADGIATAPPPAATVPDIGGGHGDRTVERCRRPDRGATVFDLPGTVTARREEAPPDRVTARAGDRLTDEPGPGHDLVPPFTVPHGHHIEECRGLFRRAATSPPPTGSTAVLDRDREPPAGPGPAAAGFLGVFDLPLWQGHGGGVRRRADLVAGPTGTRVVPLAASRPARPLSAGRPS</sequence>
<keyword evidence="2" id="KW-0808">Transferase</keyword>
<evidence type="ECO:0000313" key="3">
    <source>
        <dbReference type="Proteomes" id="UP000002357"/>
    </source>
</evidence>
<dbReference type="eggNOG" id="COG2230">
    <property type="taxonomic scope" value="Bacteria"/>
</dbReference>
<proteinExistence type="predicted"/>
<dbReference type="Proteomes" id="UP000002357">
    <property type="component" value="Chromosome"/>
</dbReference>
<evidence type="ECO:0000313" key="2">
    <source>
        <dbReference type="EMBL" id="EFG10405.1"/>
    </source>
</evidence>
<keyword evidence="3" id="KW-1185">Reference proteome</keyword>
<feature type="region of interest" description="Disordered" evidence="1">
    <location>
        <begin position="80"/>
        <end position="110"/>
    </location>
</feature>
<dbReference type="InterPro" id="IPR029063">
    <property type="entry name" value="SAM-dependent_MTases_sf"/>
</dbReference>
<dbReference type="OrthoDB" id="582216at2"/>
<dbReference type="GO" id="GO:0032259">
    <property type="term" value="P:methylation"/>
    <property type="evidence" value="ECO:0007669"/>
    <property type="project" value="UniProtKB-KW"/>
</dbReference>
<accession>E2PZE4</accession>
<reference evidence="2 3" key="1">
    <citation type="journal article" date="2010" name="Genome Biol. Evol.">
        <title>The sequence of a 1.8-mb bacterial linear plasmid reveals a rich evolutionary reservoir of secondary metabolic pathways.</title>
        <authorList>
            <person name="Medema M.H."/>
            <person name="Trefzer A."/>
            <person name="Kovalchuk A."/>
            <person name="van den Berg M."/>
            <person name="Mueller U."/>
            <person name="Heijne W."/>
            <person name="Wu L."/>
            <person name="Alam M.T."/>
            <person name="Ronning C.M."/>
            <person name="Nierman W.C."/>
            <person name="Bovenberg R.A.L."/>
            <person name="Breitling R."/>
            <person name="Takano E."/>
        </authorList>
    </citation>
    <scope>NUCLEOTIDE SEQUENCE [LARGE SCALE GENOMIC DNA]</scope>
    <source>
        <strain evidence="3">ATCC 27064 / DSM 738 / JCM 4710 / NBRC 13307 / NCIMB 12785 / NRRL 3585 / VKM Ac-602</strain>
    </source>
</reference>
<dbReference type="AlphaFoldDB" id="E2PZE4"/>
<dbReference type="KEGG" id="sclf:BB341_02365"/>
<feature type="region of interest" description="Disordered" evidence="1">
    <location>
        <begin position="145"/>
        <end position="164"/>
    </location>
</feature>
<feature type="compositionally biased region" description="Basic and acidic residues" evidence="1">
    <location>
        <begin position="94"/>
        <end position="108"/>
    </location>
</feature>
<gene>
    <name evidence="2" type="ORF">SCLAV_5338</name>
</gene>
<feature type="region of interest" description="Disordered" evidence="1">
    <location>
        <begin position="241"/>
        <end position="268"/>
    </location>
</feature>
<protein>
    <submittedName>
        <fullName evidence="2">Putative O-methyltransferase</fullName>
    </submittedName>
</protein>
<name>E2PZE4_STRCL</name>
<dbReference type="EMBL" id="CM000913">
    <property type="protein sequence ID" value="EFG10405.1"/>
    <property type="molecule type" value="Genomic_DNA"/>
</dbReference>
<keyword evidence="2" id="KW-0489">Methyltransferase</keyword>
<dbReference type="STRING" id="1901.BB341_02365"/>
<dbReference type="GO" id="GO:0008168">
    <property type="term" value="F:methyltransferase activity"/>
    <property type="evidence" value="ECO:0007669"/>
    <property type="project" value="UniProtKB-KW"/>
</dbReference>
<dbReference type="SUPFAM" id="SSF53335">
    <property type="entry name" value="S-adenosyl-L-methionine-dependent methyltransferases"/>
    <property type="match status" value="1"/>
</dbReference>